<comment type="caution">
    <text evidence="1">The sequence shown here is derived from an EMBL/GenBank/DDBJ whole genome shotgun (WGS) entry which is preliminary data.</text>
</comment>
<evidence type="ECO:0000313" key="2">
    <source>
        <dbReference type="Proteomes" id="UP001607125"/>
    </source>
</evidence>
<proteinExistence type="predicted"/>
<accession>A0ABW7ID31</accession>
<keyword evidence="2" id="KW-1185">Reference proteome</keyword>
<sequence>MALELKRIDVEGLLNEMSLTQYYRWLAYLGKNGLPHRNQERLLQQLNAGVLNASGRLRTLVTATDFDWRDKQHHSRTSLQQNELNQILSESASIRKTDNEK</sequence>
<reference evidence="1 2" key="1">
    <citation type="submission" date="2024-10" db="EMBL/GenBank/DDBJ databases">
        <authorList>
            <person name="Yibar A."/>
            <person name="Saticioglu I.B."/>
            <person name="Duman M."/>
            <person name="Ajmi N."/>
            <person name="Gurler F."/>
            <person name="Ay H."/>
            <person name="Onuk E."/>
            <person name="Guler S."/>
            <person name="Romalde J.L."/>
        </authorList>
    </citation>
    <scope>NUCLEOTIDE SEQUENCE [LARGE SCALE GENOMIC DNA]</scope>
    <source>
        <strain evidence="1 2">1-TCBS-B</strain>
    </source>
</reference>
<dbReference type="EMBL" id="JBIHSF010000004">
    <property type="protein sequence ID" value="MFH0259499.1"/>
    <property type="molecule type" value="Genomic_DNA"/>
</dbReference>
<evidence type="ECO:0000313" key="1">
    <source>
        <dbReference type="EMBL" id="MFH0259499.1"/>
    </source>
</evidence>
<name>A0ABW7ID31_9VIBR</name>
<gene>
    <name evidence="1" type="ORF">ACGRH2_03445</name>
</gene>
<dbReference type="Proteomes" id="UP001607125">
    <property type="component" value="Unassembled WGS sequence"/>
</dbReference>
<organism evidence="1 2">
    <name type="scientific">Vibrio barjaei</name>
    <dbReference type="NCBI Taxonomy" id="1676683"/>
    <lineage>
        <taxon>Bacteria</taxon>
        <taxon>Pseudomonadati</taxon>
        <taxon>Pseudomonadota</taxon>
        <taxon>Gammaproteobacteria</taxon>
        <taxon>Vibrionales</taxon>
        <taxon>Vibrionaceae</taxon>
        <taxon>Vibrio</taxon>
    </lineage>
</organism>
<protein>
    <submittedName>
        <fullName evidence="1">Uncharacterized protein</fullName>
    </submittedName>
</protein>